<protein>
    <submittedName>
        <fullName evidence="2">Uncharacterized protein</fullName>
    </submittedName>
</protein>
<evidence type="ECO:0000313" key="2">
    <source>
        <dbReference type="EMBL" id="ARF08499.1"/>
    </source>
</evidence>
<proteinExistence type="predicted"/>
<evidence type="ECO:0000256" key="1">
    <source>
        <dbReference type="SAM" id="Coils"/>
    </source>
</evidence>
<organism evidence="2">
    <name type="scientific">Catovirus CTV1</name>
    <dbReference type="NCBI Taxonomy" id="1977631"/>
    <lineage>
        <taxon>Viruses</taxon>
        <taxon>Varidnaviria</taxon>
        <taxon>Bamfordvirae</taxon>
        <taxon>Nucleocytoviricota</taxon>
        <taxon>Megaviricetes</taxon>
        <taxon>Imitervirales</taxon>
        <taxon>Mimiviridae</taxon>
        <taxon>Klosneuvirinae</taxon>
        <taxon>Catovirus</taxon>
    </lineage>
</organism>
<keyword evidence="1" id="KW-0175">Coiled coil</keyword>
<accession>A0A1V0S9X6</accession>
<reference evidence="2" key="1">
    <citation type="journal article" date="2017" name="Science">
        <title>Giant viruses with an expanded complement of translation system components.</title>
        <authorList>
            <person name="Schulz F."/>
            <person name="Yutin N."/>
            <person name="Ivanova N.N."/>
            <person name="Ortega D.R."/>
            <person name="Lee T.K."/>
            <person name="Vierheilig J."/>
            <person name="Daims H."/>
            <person name="Horn M."/>
            <person name="Wagner M."/>
            <person name="Jensen G.J."/>
            <person name="Kyrpides N.C."/>
            <person name="Koonin E.V."/>
            <person name="Woyke T."/>
        </authorList>
    </citation>
    <scope>NUCLEOTIDE SEQUENCE</scope>
    <source>
        <strain evidence="2">CTV1</strain>
    </source>
</reference>
<gene>
    <name evidence="2" type="ORF">Catovirus_1_549</name>
</gene>
<sequence length="204" mass="24318">MTEVSNIHIQESFIKPVVIVDKEQYEKLVKENRDLNIKILELANNERKLMELVDNGNKTIEILQKENKELKEKLSEMELKYNQIKNTLDDMLIKEKYNKMLIAIQDLNKLESLELNEPKLKQNLKRLRNICVSECHYLVDDDDEILLGYKRKVLYEKLVNMDNGVKHKMNSKFPGLIDDIKPLIECNDDQIPQEELEYINEWWE</sequence>
<name>A0A1V0S9X6_9VIRU</name>
<feature type="coiled-coil region" evidence="1">
    <location>
        <begin position="25"/>
        <end position="130"/>
    </location>
</feature>
<dbReference type="EMBL" id="KY684083">
    <property type="protein sequence ID" value="ARF08499.1"/>
    <property type="molecule type" value="Genomic_DNA"/>
</dbReference>